<feature type="transmembrane region" description="Helical" evidence="1">
    <location>
        <begin position="146"/>
        <end position="167"/>
    </location>
</feature>
<reference evidence="2 3" key="1">
    <citation type="submission" date="2020-08" db="EMBL/GenBank/DDBJ databases">
        <title>Genome public.</title>
        <authorList>
            <person name="Liu C."/>
            <person name="Sun Q."/>
        </authorList>
    </citation>
    <scope>NUCLEOTIDE SEQUENCE [LARGE SCALE GENOMIC DNA]</scope>
    <source>
        <strain evidence="2 3">NSJ-36</strain>
    </source>
</reference>
<evidence type="ECO:0000256" key="1">
    <source>
        <dbReference type="SAM" id="Phobius"/>
    </source>
</evidence>
<name>A0ABR7ETZ8_9FIRM</name>
<evidence type="ECO:0000313" key="3">
    <source>
        <dbReference type="Proteomes" id="UP000647235"/>
    </source>
</evidence>
<keyword evidence="1" id="KW-0472">Membrane</keyword>
<feature type="transmembrane region" description="Helical" evidence="1">
    <location>
        <begin position="41"/>
        <end position="62"/>
    </location>
</feature>
<keyword evidence="1" id="KW-0812">Transmembrane</keyword>
<gene>
    <name evidence="2" type="ORF">H8S07_05680</name>
</gene>
<sequence length="172" mass="19616">MKKSDKIFARTKESILLIVLLVLCIPKVVYADSSWIWFTTTAPYQLLPFVAVLTIVIEYLMIKNILHIQNKKRVLIAVCISNLVSFMVPYFATYYQDGVYETIKQTFESMDFYTINSAYLFLTLIIECPIVYAIVQDEIHDKKKSLGVIAAANVVTTVMVAAIERIACRGSW</sequence>
<dbReference type="RefSeq" id="WP_021859940.1">
    <property type="nucleotide sequence ID" value="NZ_JACOOY010000005.1"/>
</dbReference>
<evidence type="ECO:0000313" key="2">
    <source>
        <dbReference type="EMBL" id="MBC5664769.1"/>
    </source>
</evidence>
<accession>A0ABR7ETZ8</accession>
<proteinExistence type="predicted"/>
<feature type="transmembrane region" description="Helical" evidence="1">
    <location>
        <begin position="74"/>
        <end position="92"/>
    </location>
</feature>
<comment type="caution">
    <text evidence="2">The sequence shown here is derived from an EMBL/GenBank/DDBJ whole genome shotgun (WGS) entry which is preliminary data.</text>
</comment>
<keyword evidence="3" id="KW-1185">Reference proteome</keyword>
<dbReference type="Proteomes" id="UP000647235">
    <property type="component" value="Unassembled WGS sequence"/>
</dbReference>
<organism evidence="2 3">
    <name type="scientific">Dorea hominis</name>
    <dbReference type="NCBI Taxonomy" id="2763040"/>
    <lineage>
        <taxon>Bacteria</taxon>
        <taxon>Bacillati</taxon>
        <taxon>Bacillota</taxon>
        <taxon>Clostridia</taxon>
        <taxon>Lachnospirales</taxon>
        <taxon>Lachnospiraceae</taxon>
        <taxon>Dorea</taxon>
    </lineage>
</organism>
<protein>
    <submittedName>
        <fullName evidence="2">Uncharacterized protein</fullName>
    </submittedName>
</protein>
<feature type="transmembrane region" description="Helical" evidence="1">
    <location>
        <begin position="112"/>
        <end position="134"/>
    </location>
</feature>
<keyword evidence="1" id="KW-1133">Transmembrane helix</keyword>
<dbReference type="EMBL" id="JACOOY010000005">
    <property type="protein sequence ID" value="MBC5664769.1"/>
    <property type="molecule type" value="Genomic_DNA"/>
</dbReference>